<gene>
    <name evidence="4" type="primary">LOC106475461</name>
</gene>
<name>A0ABM1BZH2_LIMPO</name>
<keyword evidence="3" id="KW-1185">Reference proteome</keyword>
<reference evidence="4" key="1">
    <citation type="submission" date="2025-08" db="UniProtKB">
        <authorList>
            <consortium name="RefSeq"/>
        </authorList>
    </citation>
    <scope>IDENTIFICATION</scope>
    <source>
        <tissue evidence="4">Muscle</tissue>
    </source>
</reference>
<feature type="compositionally biased region" description="Polar residues" evidence="1">
    <location>
        <begin position="765"/>
        <end position="777"/>
    </location>
</feature>
<evidence type="ECO:0000313" key="4">
    <source>
        <dbReference type="RefSeq" id="XP_013791596.1"/>
    </source>
</evidence>
<feature type="domain" description="PDZ" evidence="2">
    <location>
        <begin position="618"/>
        <end position="704"/>
    </location>
</feature>
<dbReference type="SMART" id="SM00228">
    <property type="entry name" value="PDZ"/>
    <property type="match status" value="2"/>
</dbReference>
<organism evidence="3 4">
    <name type="scientific">Limulus polyphemus</name>
    <name type="common">Atlantic horseshoe crab</name>
    <dbReference type="NCBI Taxonomy" id="6850"/>
    <lineage>
        <taxon>Eukaryota</taxon>
        <taxon>Metazoa</taxon>
        <taxon>Ecdysozoa</taxon>
        <taxon>Arthropoda</taxon>
        <taxon>Chelicerata</taxon>
        <taxon>Merostomata</taxon>
        <taxon>Xiphosura</taxon>
        <taxon>Limulidae</taxon>
        <taxon>Limulus</taxon>
    </lineage>
</organism>
<feature type="compositionally biased region" description="Polar residues" evidence="1">
    <location>
        <begin position="266"/>
        <end position="275"/>
    </location>
</feature>
<dbReference type="RefSeq" id="XP_013791596.1">
    <property type="nucleotide sequence ID" value="XM_013936142.2"/>
</dbReference>
<protein>
    <submittedName>
        <fullName evidence="4">Uncharacterized protein LOC106475461</fullName>
    </submittedName>
</protein>
<dbReference type="CDD" id="cd00136">
    <property type="entry name" value="PDZ_canonical"/>
    <property type="match status" value="1"/>
</dbReference>
<dbReference type="Pfam" id="PF00595">
    <property type="entry name" value="PDZ"/>
    <property type="match status" value="2"/>
</dbReference>
<evidence type="ECO:0000259" key="2">
    <source>
        <dbReference type="PROSITE" id="PS50106"/>
    </source>
</evidence>
<dbReference type="SUPFAM" id="SSF50156">
    <property type="entry name" value="PDZ domain-like"/>
    <property type="match status" value="2"/>
</dbReference>
<dbReference type="Proteomes" id="UP000694941">
    <property type="component" value="Unplaced"/>
</dbReference>
<dbReference type="PROSITE" id="PS50106">
    <property type="entry name" value="PDZ"/>
    <property type="match status" value="2"/>
</dbReference>
<dbReference type="GeneID" id="106475461"/>
<evidence type="ECO:0000313" key="3">
    <source>
        <dbReference type="Proteomes" id="UP000694941"/>
    </source>
</evidence>
<accession>A0ABM1BZH2</accession>
<proteinExistence type="predicted"/>
<dbReference type="PANTHER" id="PTHR11324">
    <property type="entry name" value="IL16-RELATED"/>
    <property type="match status" value="1"/>
</dbReference>
<feature type="region of interest" description="Disordered" evidence="1">
    <location>
        <begin position="367"/>
        <end position="396"/>
    </location>
</feature>
<feature type="region of interest" description="Disordered" evidence="1">
    <location>
        <begin position="266"/>
        <end position="311"/>
    </location>
</feature>
<dbReference type="InterPro" id="IPR036034">
    <property type="entry name" value="PDZ_sf"/>
</dbReference>
<feature type="compositionally biased region" description="Basic and acidic residues" evidence="1">
    <location>
        <begin position="276"/>
        <end position="304"/>
    </location>
</feature>
<dbReference type="PANTHER" id="PTHR11324:SF16">
    <property type="entry name" value="PDZ DOMAIN-CONTAINING PROTEIN 2"/>
    <property type="match status" value="1"/>
</dbReference>
<feature type="region of interest" description="Disordered" evidence="1">
    <location>
        <begin position="750"/>
        <end position="777"/>
    </location>
</feature>
<dbReference type="InterPro" id="IPR001478">
    <property type="entry name" value="PDZ"/>
</dbReference>
<dbReference type="Gene3D" id="2.30.42.10">
    <property type="match status" value="2"/>
</dbReference>
<feature type="domain" description="PDZ" evidence="2">
    <location>
        <begin position="786"/>
        <end position="860"/>
    </location>
</feature>
<feature type="compositionally biased region" description="Basic and acidic residues" evidence="1">
    <location>
        <begin position="753"/>
        <end position="762"/>
    </location>
</feature>
<evidence type="ECO:0000256" key="1">
    <source>
        <dbReference type="SAM" id="MobiDB-lite"/>
    </source>
</evidence>
<dbReference type="CDD" id="cd06759">
    <property type="entry name" value="PDZ3_PDZD2-PDZ1_hPro-IL-16-like"/>
    <property type="match status" value="1"/>
</dbReference>
<sequence length="893" mass="99709">MAAQENLIELSNDKTIQAGFNSNALGNFWMVKVFLSFTSTYLAAIKTKHPGFPFPRPGRKHTSPLKYAVSVKSTNKSSCPKQDVFHESGPILMRPALSQVSMDRCTQKWTRQVPNNDFQWNVSGVNSVNSERESDVWVGLNNTSLSTVLSDERPNKSVMFRSISTSALLEVGSQHSQLEHDNEFGSTERLSSSLEVGSSYLPTKTVSCDNITDQLNPLDGATYQLTKAKSQLGTVFEEEVYLDNLSRQTGEFESSQPLNHFSTAEDNASLASSVQHRSDESGYESDGIKNIHDDSSTAEKKQHDFNMGTDIPTSTSKSLIRIFRTSERNRSESSKENCMYPLRKTSDGNLQKFAAILQKFKSQSSVSSNVTSVDQIRSRSTSESRASSKSHGDVKSLRTSGILSQFVLKSKENTSVCKPERITDSTHNVTNYTETTKNATKKEPTRLGHFKAWTLDRKLLRNRWKKQHNSESDDYQKIESISPKRTSIFNSSLFLDTAQEKRDYCNSANTSHKLEHKGNAEQETSKSNLCGDLNYQLRQKKAGHKMASSSSDIRKEWLQSRLCTESKSEGSASKGSTLSYEEGLSSKPVSSDTDLNLQGIGNHRYGASESYMKYKTLRVTLEKDEQGELGIYIRRRREDERDVAGYVIVALEKDGPADRSGQLEKGDELLMINGKKVQGVDLEAAQQLLHTFETSVNLVVVRKVNKESHLSETSLVTNTNNYSENTSQKFDVNLRVDKHCSPEYKRENRRHHLSLEKTKEPENVQPENSFDSLPRRPNSSQLSVYTMTFEKGPGCKSLGFSIVGGKDSPKGEMGIYVKTIFSTGQAAESGKLKEGDEILMINGQPLQGMSHAEAIVTFKQIKQGEVLLQVGRRTASQKGFHESKSCSNLESLP</sequence>
<feature type="region of interest" description="Disordered" evidence="1">
    <location>
        <begin position="567"/>
        <end position="595"/>
    </location>
</feature>